<accession>A0AA36GWN6</accession>
<gene>
    <name evidence="1" type="ORF">CYNAS_LOCUS11729</name>
</gene>
<protein>
    <submittedName>
        <fullName evidence="1">Uncharacterized protein</fullName>
    </submittedName>
</protein>
<keyword evidence="2" id="KW-1185">Reference proteome</keyword>
<proteinExistence type="predicted"/>
<evidence type="ECO:0000313" key="1">
    <source>
        <dbReference type="EMBL" id="CAJ0599746.1"/>
    </source>
</evidence>
<name>A0AA36GWN6_CYLNA</name>
<reference evidence="1" key="1">
    <citation type="submission" date="2023-07" db="EMBL/GenBank/DDBJ databases">
        <authorList>
            <consortium name="CYATHOMIX"/>
        </authorList>
    </citation>
    <scope>NUCLEOTIDE SEQUENCE</scope>
    <source>
        <strain evidence="1">N/A</strain>
    </source>
</reference>
<evidence type="ECO:0000313" key="2">
    <source>
        <dbReference type="Proteomes" id="UP001176961"/>
    </source>
</evidence>
<sequence>MALEKLFLISDRDCNRRKPWQESIVDNMLANLLVIVLVCLYTMNMVQSEDPLDTISTTVEASEDVSTTLDTSLTKKVPKKKRESEMANVELLKCLEKCTAKGKTIPKFIARESYVNRCGVLCFASF</sequence>
<dbReference type="AlphaFoldDB" id="A0AA36GWN6"/>
<dbReference type="Proteomes" id="UP001176961">
    <property type="component" value="Unassembled WGS sequence"/>
</dbReference>
<dbReference type="EMBL" id="CATQJL010000223">
    <property type="protein sequence ID" value="CAJ0599746.1"/>
    <property type="molecule type" value="Genomic_DNA"/>
</dbReference>
<comment type="caution">
    <text evidence="1">The sequence shown here is derived from an EMBL/GenBank/DDBJ whole genome shotgun (WGS) entry which is preliminary data.</text>
</comment>
<organism evidence="1 2">
    <name type="scientific">Cylicocyclus nassatus</name>
    <name type="common">Nematode worm</name>
    <dbReference type="NCBI Taxonomy" id="53992"/>
    <lineage>
        <taxon>Eukaryota</taxon>
        <taxon>Metazoa</taxon>
        <taxon>Ecdysozoa</taxon>
        <taxon>Nematoda</taxon>
        <taxon>Chromadorea</taxon>
        <taxon>Rhabditida</taxon>
        <taxon>Rhabditina</taxon>
        <taxon>Rhabditomorpha</taxon>
        <taxon>Strongyloidea</taxon>
        <taxon>Strongylidae</taxon>
        <taxon>Cylicocyclus</taxon>
    </lineage>
</organism>